<sequence length="49" mass="5742">MLFRVGTSLKNTTAVPVWEIEPAAFRVRDQFPNHSVTLLVFLKKLYFIF</sequence>
<evidence type="ECO:0000313" key="1">
    <source>
        <dbReference type="EMBL" id="JAH32611.1"/>
    </source>
</evidence>
<dbReference type="EMBL" id="GBXM01075966">
    <property type="protein sequence ID" value="JAH32611.1"/>
    <property type="molecule type" value="Transcribed_RNA"/>
</dbReference>
<protein>
    <submittedName>
        <fullName evidence="1">Uncharacterized protein</fullName>
    </submittedName>
</protein>
<proteinExistence type="predicted"/>
<accession>A0A0E9RU04</accession>
<reference evidence="1" key="2">
    <citation type="journal article" date="2015" name="Fish Shellfish Immunol.">
        <title>Early steps in the European eel (Anguilla anguilla)-Vibrio vulnificus interaction in the gills: Role of the RtxA13 toxin.</title>
        <authorList>
            <person name="Callol A."/>
            <person name="Pajuelo D."/>
            <person name="Ebbesson L."/>
            <person name="Teles M."/>
            <person name="MacKenzie S."/>
            <person name="Amaro C."/>
        </authorList>
    </citation>
    <scope>NUCLEOTIDE SEQUENCE</scope>
</reference>
<organism evidence="1">
    <name type="scientific">Anguilla anguilla</name>
    <name type="common">European freshwater eel</name>
    <name type="synonym">Muraena anguilla</name>
    <dbReference type="NCBI Taxonomy" id="7936"/>
    <lineage>
        <taxon>Eukaryota</taxon>
        <taxon>Metazoa</taxon>
        <taxon>Chordata</taxon>
        <taxon>Craniata</taxon>
        <taxon>Vertebrata</taxon>
        <taxon>Euteleostomi</taxon>
        <taxon>Actinopterygii</taxon>
        <taxon>Neopterygii</taxon>
        <taxon>Teleostei</taxon>
        <taxon>Anguilliformes</taxon>
        <taxon>Anguillidae</taxon>
        <taxon>Anguilla</taxon>
    </lineage>
</organism>
<dbReference type="AlphaFoldDB" id="A0A0E9RU04"/>
<reference evidence="1" key="1">
    <citation type="submission" date="2014-11" db="EMBL/GenBank/DDBJ databases">
        <authorList>
            <person name="Amaro Gonzalez C."/>
        </authorList>
    </citation>
    <scope>NUCLEOTIDE SEQUENCE</scope>
</reference>
<name>A0A0E9RU04_ANGAN</name>